<reference evidence="1 2" key="1">
    <citation type="journal article" date="2019" name="Nat. Ecol. Evol.">
        <title>Megaphylogeny resolves global patterns of mushroom evolution.</title>
        <authorList>
            <person name="Varga T."/>
            <person name="Krizsan K."/>
            <person name="Foldi C."/>
            <person name="Dima B."/>
            <person name="Sanchez-Garcia M."/>
            <person name="Sanchez-Ramirez S."/>
            <person name="Szollosi G.J."/>
            <person name="Szarkandi J.G."/>
            <person name="Papp V."/>
            <person name="Albert L."/>
            <person name="Andreopoulos W."/>
            <person name="Angelini C."/>
            <person name="Antonin V."/>
            <person name="Barry K.W."/>
            <person name="Bougher N.L."/>
            <person name="Buchanan P."/>
            <person name="Buyck B."/>
            <person name="Bense V."/>
            <person name="Catcheside P."/>
            <person name="Chovatia M."/>
            <person name="Cooper J."/>
            <person name="Damon W."/>
            <person name="Desjardin D."/>
            <person name="Finy P."/>
            <person name="Geml J."/>
            <person name="Haridas S."/>
            <person name="Hughes K."/>
            <person name="Justo A."/>
            <person name="Karasinski D."/>
            <person name="Kautmanova I."/>
            <person name="Kiss B."/>
            <person name="Kocsube S."/>
            <person name="Kotiranta H."/>
            <person name="LaButti K.M."/>
            <person name="Lechner B.E."/>
            <person name="Liimatainen K."/>
            <person name="Lipzen A."/>
            <person name="Lukacs Z."/>
            <person name="Mihaltcheva S."/>
            <person name="Morgado L.N."/>
            <person name="Niskanen T."/>
            <person name="Noordeloos M.E."/>
            <person name="Ohm R.A."/>
            <person name="Ortiz-Santana B."/>
            <person name="Ovrebo C."/>
            <person name="Racz N."/>
            <person name="Riley R."/>
            <person name="Savchenko A."/>
            <person name="Shiryaev A."/>
            <person name="Soop K."/>
            <person name="Spirin V."/>
            <person name="Szebenyi C."/>
            <person name="Tomsovsky M."/>
            <person name="Tulloss R.E."/>
            <person name="Uehling J."/>
            <person name="Grigoriev I.V."/>
            <person name="Vagvolgyi C."/>
            <person name="Papp T."/>
            <person name="Martin F.M."/>
            <person name="Miettinen O."/>
            <person name="Hibbett D.S."/>
            <person name="Nagy L.G."/>
        </authorList>
    </citation>
    <scope>NUCLEOTIDE SEQUENCE [LARGE SCALE GENOMIC DNA]</scope>
    <source>
        <strain evidence="1 2">NL-1719</strain>
    </source>
</reference>
<evidence type="ECO:0000313" key="1">
    <source>
        <dbReference type="EMBL" id="TFK72952.1"/>
    </source>
</evidence>
<keyword evidence="2" id="KW-1185">Reference proteome</keyword>
<accession>A0ACD3B7J2</accession>
<dbReference type="Proteomes" id="UP000308600">
    <property type="component" value="Unassembled WGS sequence"/>
</dbReference>
<name>A0ACD3B7J2_9AGAR</name>
<gene>
    <name evidence="1" type="ORF">BDN72DRAFT_270756</name>
</gene>
<dbReference type="EMBL" id="ML208280">
    <property type="protein sequence ID" value="TFK72952.1"/>
    <property type="molecule type" value="Genomic_DNA"/>
</dbReference>
<sequence>MDLEFLSFRPNSCLSPLSSTSRSTIPCQDSMSQRSNQVIPPSQDFLSTPETLSTVFDTGPEFDTSSTDPVVDGDEFCRREKDQCLYELRRAIWECRLFAQSLLHVDDAFSPPMKAGDNCIPSAADPECSELSNVLNLIGCAVRSKEDQVGLSGNMVFSPYRCFVEDVINETRYASTKWASLSNKARTIHPLLSQTSAFLALPRILSGPRFKENTYRCSN</sequence>
<protein>
    <submittedName>
        <fullName evidence="1">Uncharacterized protein</fullName>
    </submittedName>
</protein>
<evidence type="ECO:0000313" key="2">
    <source>
        <dbReference type="Proteomes" id="UP000308600"/>
    </source>
</evidence>
<organism evidence="1 2">
    <name type="scientific">Pluteus cervinus</name>
    <dbReference type="NCBI Taxonomy" id="181527"/>
    <lineage>
        <taxon>Eukaryota</taxon>
        <taxon>Fungi</taxon>
        <taxon>Dikarya</taxon>
        <taxon>Basidiomycota</taxon>
        <taxon>Agaricomycotina</taxon>
        <taxon>Agaricomycetes</taxon>
        <taxon>Agaricomycetidae</taxon>
        <taxon>Agaricales</taxon>
        <taxon>Pluteineae</taxon>
        <taxon>Pluteaceae</taxon>
        <taxon>Pluteus</taxon>
    </lineage>
</organism>
<proteinExistence type="predicted"/>